<dbReference type="AlphaFoldDB" id="A0A2S6HZL1"/>
<dbReference type="EMBL" id="PTJA01000001">
    <property type="protein sequence ID" value="PPK83601.1"/>
    <property type="molecule type" value="Genomic_DNA"/>
</dbReference>
<name>A0A2S6HZL1_9FIRM</name>
<protein>
    <submittedName>
        <fullName evidence="1">Uncharacterized protein</fullName>
    </submittedName>
</protein>
<evidence type="ECO:0000313" key="1">
    <source>
        <dbReference type="EMBL" id="PPK83601.1"/>
    </source>
</evidence>
<reference evidence="1 2" key="1">
    <citation type="submission" date="2018-02" db="EMBL/GenBank/DDBJ databases">
        <title>Genomic Encyclopedia of Archaeal and Bacterial Type Strains, Phase II (KMG-II): from individual species to whole genera.</title>
        <authorList>
            <person name="Goeker M."/>
        </authorList>
    </citation>
    <scope>NUCLEOTIDE SEQUENCE [LARGE SCALE GENOMIC DNA]</scope>
    <source>
        <strain evidence="1 2">DSM 3808</strain>
    </source>
</reference>
<sequence>MKHLPLKIGHNTVYNVGVSSKDALFSILVCREAGKGIFLENVKKERLAGIPLCPERKAWAVKGKVRVR</sequence>
<dbReference type="Proteomes" id="UP000237749">
    <property type="component" value="Unassembled WGS sequence"/>
</dbReference>
<organism evidence="1 2">
    <name type="scientific">Lacrimispora xylanisolvens</name>
    <dbReference type="NCBI Taxonomy" id="384636"/>
    <lineage>
        <taxon>Bacteria</taxon>
        <taxon>Bacillati</taxon>
        <taxon>Bacillota</taxon>
        <taxon>Clostridia</taxon>
        <taxon>Lachnospirales</taxon>
        <taxon>Lachnospiraceae</taxon>
        <taxon>Lacrimispora</taxon>
    </lineage>
</organism>
<evidence type="ECO:0000313" key="2">
    <source>
        <dbReference type="Proteomes" id="UP000237749"/>
    </source>
</evidence>
<accession>A0A2S6HZL1</accession>
<comment type="caution">
    <text evidence="1">The sequence shown here is derived from an EMBL/GenBank/DDBJ whole genome shotgun (WGS) entry which is preliminary data.</text>
</comment>
<gene>
    <name evidence="1" type="ORF">BXY41_101665</name>
</gene>
<keyword evidence="2" id="KW-1185">Reference proteome</keyword>
<proteinExistence type="predicted"/>